<keyword evidence="2" id="KW-1185">Reference proteome</keyword>
<protein>
    <submittedName>
        <fullName evidence="1">Uncharacterized protein</fullName>
    </submittedName>
</protein>
<proteinExistence type="predicted"/>
<dbReference type="AlphaFoldDB" id="A0A6S7H910"/>
<evidence type="ECO:0000313" key="2">
    <source>
        <dbReference type="Proteomes" id="UP001152795"/>
    </source>
</evidence>
<accession>A0A6S7H910</accession>
<organism evidence="1 2">
    <name type="scientific">Paramuricea clavata</name>
    <name type="common">Red gorgonian</name>
    <name type="synonym">Violescent sea-whip</name>
    <dbReference type="NCBI Taxonomy" id="317549"/>
    <lineage>
        <taxon>Eukaryota</taxon>
        <taxon>Metazoa</taxon>
        <taxon>Cnidaria</taxon>
        <taxon>Anthozoa</taxon>
        <taxon>Octocorallia</taxon>
        <taxon>Malacalcyonacea</taxon>
        <taxon>Plexauridae</taxon>
        <taxon>Paramuricea</taxon>
    </lineage>
</organism>
<comment type="caution">
    <text evidence="1">The sequence shown here is derived from an EMBL/GenBank/DDBJ whole genome shotgun (WGS) entry which is preliminary data.</text>
</comment>
<evidence type="ECO:0000313" key="1">
    <source>
        <dbReference type="EMBL" id="CAB3999513.1"/>
    </source>
</evidence>
<sequence>MAANNDFLTFIELYGVELNDNNVLQYNSLFAEFNKSRTQGESLERNFIKWSRNYKSENIPSKQLTPVYASLPSDLAKVKDENRTVGNFYSFTLDQIANDTRGTSQFDIDELLNNCSQPQQNPLPMDTTQEIDNTETLQNSTTQTAPTTITNNEQNTAKQNQNETDGIEIIPARQQPKGKNIQQLKNAYMDLHKRKKTMPCTVVPTKERKTVGRPTRTDILTKIANDPPDFKTTNKIYCKDLILLNNKKIEKKRKTILTKYNHNLRVRNSKYFTVLNILVNVDCRKKH</sequence>
<name>A0A6S7H910_PARCT</name>
<reference evidence="1" key="1">
    <citation type="submission" date="2020-04" db="EMBL/GenBank/DDBJ databases">
        <authorList>
            <person name="Alioto T."/>
            <person name="Alioto T."/>
            <person name="Gomez Garrido J."/>
        </authorList>
    </citation>
    <scope>NUCLEOTIDE SEQUENCE</scope>
    <source>
        <strain evidence="1">A484AB</strain>
    </source>
</reference>
<gene>
    <name evidence="1" type="ORF">PACLA_8A042556</name>
</gene>
<dbReference type="Proteomes" id="UP001152795">
    <property type="component" value="Unassembled WGS sequence"/>
</dbReference>
<dbReference type="EMBL" id="CACRXK020003606">
    <property type="protein sequence ID" value="CAB3999513.1"/>
    <property type="molecule type" value="Genomic_DNA"/>
</dbReference>